<reference evidence="1" key="1">
    <citation type="submission" date="2022-11" db="EMBL/GenBank/DDBJ databases">
        <title>Centuries of genome instability and evolution in soft-shell clam transmissible cancer (bioRxiv).</title>
        <authorList>
            <person name="Hart S.F.M."/>
            <person name="Yonemitsu M.A."/>
            <person name="Giersch R.M."/>
            <person name="Beal B.F."/>
            <person name="Arriagada G."/>
            <person name="Davis B.W."/>
            <person name="Ostrander E.A."/>
            <person name="Goff S.P."/>
            <person name="Metzger M.J."/>
        </authorList>
    </citation>
    <scope>NUCLEOTIDE SEQUENCE</scope>
    <source>
        <strain evidence="1">MELC-2E11</strain>
        <tissue evidence="1">Siphon/mantle</tissue>
    </source>
</reference>
<evidence type="ECO:0000313" key="1">
    <source>
        <dbReference type="EMBL" id="WAR19354.1"/>
    </source>
</evidence>
<proteinExistence type="predicted"/>
<evidence type="ECO:0000313" key="2">
    <source>
        <dbReference type="Proteomes" id="UP001164746"/>
    </source>
</evidence>
<protein>
    <submittedName>
        <fullName evidence="1">Uncharacterized protein</fullName>
    </submittedName>
</protein>
<name>A0ABY7FEQ5_MYAAR</name>
<gene>
    <name evidence="1" type="ORF">MAR_001192</name>
</gene>
<keyword evidence="2" id="KW-1185">Reference proteome</keyword>
<feature type="non-terminal residue" evidence="1">
    <location>
        <position position="1"/>
    </location>
</feature>
<organism evidence="1 2">
    <name type="scientific">Mya arenaria</name>
    <name type="common">Soft-shell clam</name>
    <dbReference type="NCBI Taxonomy" id="6604"/>
    <lineage>
        <taxon>Eukaryota</taxon>
        <taxon>Metazoa</taxon>
        <taxon>Spiralia</taxon>
        <taxon>Lophotrochozoa</taxon>
        <taxon>Mollusca</taxon>
        <taxon>Bivalvia</taxon>
        <taxon>Autobranchia</taxon>
        <taxon>Heteroconchia</taxon>
        <taxon>Euheterodonta</taxon>
        <taxon>Imparidentia</taxon>
        <taxon>Neoheterodontei</taxon>
        <taxon>Myida</taxon>
        <taxon>Myoidea</taxon>
        <taxon>Myidae</taxon>
        <taxon>Mya</taxon>
    </lineage>
</organism>
<dbReference type="EMBL" id="CP111022">
    <property type="protein sequence ID" value="WAR19354.1"/>
    <property type="molecule type" value="Genomic_DNA"/>
</dbReference>
<accession>A0ABY7FEQ5</accession>
<dbReference type="Proteomes" id="UP001164746">
    <property type="component" value="Chromosome 11"/>
</dbReference>
<sequence length="83" mass="9486">MAIVRGAAQSNLFDSFYQYNIQFRLRMANDPLMSWSNIDDFNYKGGCFKSFCKYANTCMACKAVHPLVKCTRSCPQSVAPVWK</sequence>